<sequence length="288" mass="32905">MEDSDGDITDIVTSGNEDSDDADVEMPDNAARQPNPWFSVVDKETYANQCQTTENPTRHARSNEWSPVSYVEMRAFIGLVLAMGIVKKTSIESYWEASGISETPNYRDVMSRNRFQAILRYLHCSDNTTAVPRDFTDFQTYLKNIVVDERIVGFKERHVLKQYISNKKAHRWGAKLFVLAESRTGYTHQINVYKGNEIQNAIPMDKVCPHFGKNHHVTMDNWFSSPKLMNDPRNRGTYATGTVIASRKGLPASFKTARLPKGSVVVKSQRDFGYFVRRSEKCEFPDNK</sequence>
<dbReference type="AlphaFoldDB" id="A0A6J8DIY2"/>
<feature type="compositionally biased region" description="Acidic residues" evidence="1">
    <location>
        <begin position="17"/>
        <end position="26"/>
    </location>
</feature>
<evidence type="ECO:0000256" key="1">
    <source>
        <dbReference type="SAM" id="MobiDB-lite"/>
    </source>
</evidence>
<name>A0A6J8DIY2_MYTCO</name>
<evidence type="ECO:0000313" key="3">
    <source>
        <dbReference type="EMBL" id="CAC5407995.1"/>
    </source>
</evidence>
<reference evidence="3 4" key="1">
    <citation type="submission" date="2020-06" db="EMBL/GenBank/DDBJ databases">
        <authorList>
            <person name="Li R."/>
            <person name="Bekaert M."/>
        </authorList>
    </citation>
    <scope>NUCLEOTIDE SEQUENCE [LARGE SCALE GENOMIC DNA]</scope>
    <source>
        <strain evidence="4">wild</strain>
    </source>
</reference>
<dbReference type="PANTHER" id="PTHR46599:SF3">
    <property type="entry name" value="PIGGYBAC TRANSPOSABLE ELEMENT-DERIVED PROTEIN 4"/>
    <property type="match status" value="1"/>
</dbReference>
<dbReference type="Proteomes" id="UP000507470">
    <property type="component" value="Unassembled WGS sequence"/>
</dbReference>
<feature type="domain" description="PiggyBac transposable element-derived protein" evidence="2">
    <location>
        <begin position="58"/>
        <end position="272"/>
    </location>
</feature>
<keyword evidence="4" id="KW-1185">Reference proteome</keyword>
<dbReference type="PANTHER" id="PTHR46599">
    <property type="entry name" value="PIGGYBAC TRANSPOSABLE ELEMENT-DERIVED PROTEIN 4"/>
    <property type="match status" value="1"/>
</dbReference>
<protein>
    <recommendedName>
        <fullName evidence="2">PiggyBac transposable element-derived protein domain-containing protein</fullName>
    </recommendedName>
</protein>
<evidence type="ECO:0000259" key="2">
    <source>
        <dbReference type="Pfam" id="PF13843"/>
    </source>
</evidence>
<accession>A0A6J8DIY2</accession>
<evidence type="ECO:0000313" key="4">
    <source>
        <dbReference type="Proteomes" id="UP000507470"/>
    </source>
</evidence>
<dbReference type="Pfam" id="PF13843">
    <property type="entry name" value="DDE_Tnp_1_7"/>
    <property type="match status" value="1"/>
</dbReference>
<dbReference type="EMBL" id="CACVKT020007491">
    <property type="protein sequence ID" value="CAC5407995.1"/>
    <property type="molecule type" value="Genomic_DNA"/>
</dbReference>
<dbReference type="OrthoDB" id="6094901at2759"/>
<proteinExistence type="predicted"/>
<dbReference type="InterPro" id="IPR029526">
    <property type="entry name" value="PGBD"/>
</dbReference>
<feature type="region of interest" description="Disordered" evidence="1">
    <location>
        <begin position="1"/>
        <end position="35"/>
    </location>
</feature>
<gene>
    <name evidence="3" type="ORF">MCOR_41425</name>
</gene>
<organism evidence="3 4">
    <name type="scientific">Mytilus coruscus</name>
    <name type="common">Sea mussel</name>
    <dbReference type="NCBI Taxonomy" id="42192"/>
    <lineage>
        <taxon>Eukaryota</taxon>
        <taxon>Metazoa</taxon>
        <taxon>Spiralia</taxon>
        <taxon>Lophotrochozoa</taxon>
        <taxon>Mollusca</taxon>
        <taxon>Bivalvia</taxon>
        <taxon>Autobranchia</taxon>
        <taxon>Pteriomorphia</taxon>
        <taxon>Mytilida</taxon>
        <taxon>Mytiloidea</taxon>
        <taxon>Mytilidae</taxon>
        <taxon>Mytilinae</taxon>
        <taxon>Mytilus</taxon>
    </lineage>
</organism>